<dbReference type="EMBL" id="CP001958">
    <property type="protein sequence ID" value="ADG97947.1"/>
    <property type="molecule type" value="Genomic_DNA"/>
</dbReference>
<dbReference type="KEGG" id="srt:Srot_1484"/>
<dbReference type="Pfam" id="PF12697">
    <property type="entry name" value="Abhydrolase_6"/>
    <property type="match status" value="1"/>
</dbReference>
<accession>D6Z7L7</accession>
<evidence type="ECO:0000313" key="3">
    <source>
        <dbReference type="EMBL" id="ADG97947.1"/>
    </source>
</evidence>
<dbReference type="AlphaFoldDB" id="D6Z7L7"/>
<proteinExistence type="predicted"/>
<organism evidence="3 4">
    <name type="scientific">Segniliparus rotundus (strain ATCC BAA-972 / CDC 1076 / CIP 108378 / DSM 44985 / JCM 13578)</name>
    <dbReference type="NCBI Taxonomy" id="640132"/>
    <lineage>
        <taxon>Bacteria</taxon>
        <taxon>Bacillati</taxon>
        <taxon>Actinomycetota</taxon>
        <taxon>Actinomycetes</taxon>
        <taxon>Mycobacteriales</taxon>
        <taxon>Segniliparaceae</taxon>
        <taxon>Segniliparus</taxon>
    </lineage>
</organism>
<protein>
    <submittedName>
        <fullName evidence="3">Alpha/beta hydrolase fold protein</fullName>
    </submittedName>
</protein>
<evidence type="ECO:0000259" key="2">
    <source>
        <dbReference type="Pfam" id="PF12697"/>
    </source>
</evidence>
<feature type="domain" description="AB hydrolase-1" evidence="2">
    <location>
        <begin position="71"/>
        <end position="331"/>
    </location>
</feature>
<dbReference type="GO" id="GO:0016020">
    <property type="term" value="C:membrane"/>
    <property type="evidence" value="ECO:0007669"/>
    <property type="project" value="TreeGrafter"/>
</dbReference>
<dbReference type="GO" id="GO:0016787">
    <property type="term" value="F:hydrolase activity"/>
    <property type="evidence" value="ECO:0007669"/>
    <property type="project" value="UniProtKB-KW"/>
</dbReference>
<evidence type="ECO:0000256" key="1">
    <source>
        <dbReference type="ARBA" id="ARBA00022801"/>
    </source>
</evidence>
<dbReference type="InterPro" id="IPR000073">
    <property type="entry name" value="AB_hydrolase_1"/>
</dbReference>
<name>D6Z7L7_SEGRD</name>
<dbReference type="OrthoDB" id="5422338at2"/>
<dbReference type="PANTHER" id="PTHR43798">
    <property type="entry name" value="MONOACYLGLYCEROL LIPASE"/>
    <property type="match status" value="1"/>
</dbReference>
<dbReference type="Gene3D" id="3.40.50.1820">
    <property type="entry name" value="alpha/beta hydrolase"/>
    <property type="match status" value="1"/>
</dbReference>
<dbReference type="RefSeq" id="WP_013138400.1">
    <property type="nucleotide sequence ID" value="NC_014168.1"/>
</dbReference>
<dbReference type="InterPro" id="IPR050266">
    <property type="entry name" value="AB_hydrolase_sf"/>
</dbReference>
<reference evidence="3 4" key="1">
    <citation type="journal article" date="2010" name="Stand. Genomic Sci.">
        <title>Complete genome sequence of Segniliparus rotundus type strain (CDC 1076).</title>
        <authorList>
            <person name="Sikorski J."/>
            <person name="Lapidus A."/>
            <person name="Copeland A."/>
            <person name="Misra M."/>
            <person name="Glavina Del Rio T."/>
            <person name="Nolan M."/>
            <person name="Lucas S."/>
            <person name="Chen F."/>
            <person name="Tice H."/>
            <person name="Cheng J.F."/>
            <person name="Jando M."/>
            <person name="Schneider S."/>
            <person name="Bruce D."/>
            <person name="Goodwin L."/>
            <person name="Pitluck S."/>
            <person name="Liolios K."/>
            <person name="Mikhailova N."/>
            <person name="Pati A."/>
            <person name="Ivanova N."/>
            <person name="Mavromatis K."/>
            <person name="Chen A."/>
            <person name="Palaniappan K."/>
            <person name="Chertkov O."/>
            <person name="Land M."/>
            <person name="Hauser L."/>
            <person name="Chang Y.J."/>
            <person name="Jeffries C.D."/>
            <person name="Brettin T."/>
            <person name="Detter J.C."/>
            <person name="Han C."/>
            <person name="Rohde M."/>
            <person name="Goker M."/>
            <person name="Bristow J."/>
            <person name="Eisen J.A."/>
            <person name="Markowitz V."/>
            <person name="Hugenholtz P."/>
            <person name="Kyrpides N.C."/>
            <person name="Klenk H.P."/>
        </authorList>
    </citation>
    <scope>NUCLEOTIDE SEQUENCE [LARGE SCALE GENOMIC DNA]</scope>
    <source>
        <strain evidence="4">ATCC BAA-972 / CDC 1076 / CIP 108378 / DSM 44985 / JCM 13578</strain>
    </source>
</reference>
<keyword evidence="4" id="KW-1185">Reference proteome</keyword>
<gene>
    <name evidence="3" type="ordered locus">Srot_1484</name>
</gene>
<keyword evidence="1 3" id="KW-0378">Hydrolase</keyword>
<dbReference type="Proteomes" id="UP000002247">
    <property type="component" value="Chromosome"/>
</dbReference>
<dbReference type="PANTHER" id="PTHR43798:SF31">
    <property type="entry name" value="AB HYDROLASE SUPERFAMILY PROTEIN YCLE"/>
    <property type="match status" value="1"/>
</dbReference>
<dbReference type="eggNOG" id="COG2267">
    <property type="taxonomic scope" value="Bacteria"/>
</dbReference>
<dbReference type="HOGENOM" id="CLU_020336_6_1_11"/>
<evidence type="ECO:0000313" key="4">
    <source>
        <dbReference type="Proteomes" id="UP000002247"/>
    </source>
</evidence>
<dbReference type="STRING" id="640132.Srot_1484"/>
<dbReference type="SUPFAM" id="SSF53474">
    <property type="entry name" value="alpha/beta-Hydrolases"/>
    <property type="match status" value="1"/>
</dbReference>
<dbReference type="InterPro" id="IPR029058">
    <property type="entry name" value="AB_hydrolase_fold"/>
</dbReference>
<sequence>MRALLRVLRSALPSIGALGSAAAGGLLWPVTPATRPDFAPPRTPGRESWVSSTGGARLRVVTYGPEEAQPFVFAHGWTCDAQVWLPQVHALAEKYRVITYDQRGHLRSTLGDEPFRVEFLGDDLAAVLAATLRAGERAVIAGHSMGGMSIMAWALHHPEQVQERASAVVLTATGAHGLLGKATIPFLGSGTRLTSLLAGAAVFPLALPLPMNFSVVRKSAAARFIVRNIVLSPEADDAATDLTTAMAFRCPPDARAACIKALTKSLDVRAGLRNLTVPTVVVAGGQDYMTPVAHSYEMADVLAETGWLERLVVFPGSGHMVALEATEEYNALLAEIAEKSAKAFVEAGR</sequence>